<dbReference type="AlphaFoldDB" id="A0AAW1SE93"/>
<dbReference type="InterPro" id="IPR042097">
    <property type="entry name" value="Aminopeptidase_N-like_N_sf"/>
</dbReference>
<gene>
    <name evidence="2" type="ORF">WJX74_002663</name>
</gene>
<dbReference type="SUPFAM" id="SSF63737">
    <property type="entry name" value="Leukotriene A4 hydrolase N-terminal domain"/>
    <property type="match status" value="1"/>
</dbReference>
<evidence type="ECO:0000313" key="2">
    <source>
        <dbReference type="EMBL" id="KAK9844450.1"/>
    </source>
</evidence>
<evidence type="ECO:0008006" key="4">
    <source>
        <dbReference type="Google" id="ProtNLM"/>
    </source>
</evidence>
<organism evidence="2 3">
    <name type="scientific">Apatococcus lobatus</name>
    <dbReference type="NCBI Taxonomy" id="904363"/>
    <lineage>
        <taxon>Eukaryota</taxon>
        <taxon>Viridiplantae</taxon>
        <taxon>Chlorophyta</taxon>
        <taxon>core chlorophytes</taxon>
        <taxon>Trebouxiophyceae</taxon>
        <taxon>Chlorellales</taxon>
        <taxon>Chlorellaceae</taxon>
        <taxon>Apatococcus</taxon>
    </lineage>
</organism>
<name>A0AAW1SE93_9CHLO</name>
<sequence length="219" mass="23824">MHLALLTAKLPARLRCPSHFKPALPGQLLPVGSNPELRAAYRSPLAALQRPIQPLAARYLTIMQASTATAQADAPEAQIDNIDVKVPSTPTTIYRKDYKPTPYQVDQVDLTFQLHEDATVVMSRLQMRPTTNGSGGPAPIVFNGRDDMKLWSISINGKQLSSGDYKLDPKTLTIPNPPLATSLWRSRPASSPRRTPPWRASTSLAATTAHSVKLRASGA</sequence>
<evidence type="ECO:0000256" key="1">
    <source>
        <dbReference type="SAM" id="MobiDB-lite"/>
    </source>
</evidence>
<feature type="region of interest" description="Disordered" evidence="1">
    <location>
        <begin position="176"/>
        <end position="219"/>
    </location>
</feature>
<reference evidence="2 3" key="1">
    <citation type="journal article" date="2024" name="Nat. Commun.">
        <title>Phylogenomics reveals the evolutionary origins of lichenization in chlorophyte algae.</title>
        <authorList>
            <person name="Puginier C."/>
            <person name="Libourel C."/>
            <person name="Otte J."/>
            <person name="Skaloud P."/>
            <person name="Haon M."/>
            <person name="Grisel S."/>
            <person name="Petersen M."/>
            <person name="Berrin J.G."/>
            <person name="Delaux P.M."/>
            <person name="Dal Grande F."/>
            <person name="Keller J."/>
        </authorList>
    </citation>
    <scope>NUCLEOTIDE SEQUENCE [LARGE SCALE GENOMIC DNA]</scope>
    <source>
        <strain evidence="2 3">SAG 2145</strain>
    </source>
</reference>
<accession>A0AAW1SE93</accession>
<proteinExistence type="predicted"/>
<dbReference type="Proteomes" id="UP001438707">
    <property type="component" value="Unassembled WGS sequence"/>
</dbReference>
<keyword evidence="3" id="KW-1185">Reference proteome</keyword>
<feature type="compositionally biased region" description="Low complexity" evidence="1">
    <location>
        <begin position="184"/>
        <end position="211"/>
    </location>
</feature>
<evidence type="ECO:0000313" key="3">
    <source>
        <dbReference type="Proteomes" id="UP001438707"/>
    </source>
</evidence>
<comment type="caution">
    <text evidence="2">The sequence shown here is derived from an EMBL/GenBank/DDBJ whole genome shotgun (WGS) entry which is preliminary data.</text>
</comment>
<dbReference type="PANTHER" id="PTHR46322:SF1">
    <property type="entry name" value="PUROMYCIN-SENSITIVE AMINOPEPTIDASE"/>
    <property type="match status" value="1"/>
</dbReference>
<dbReference type="Gene3D" id="2.60.40.1730">
    <property type="entry name" value="tricorn interacting facor f3 domain"/>
    <property type="match status" value="1"/>
</dbReference>
<dbReference type="PANTHER" id="PTHR46322">
    <property type="entry name" value="PUROMYCIN-SENSITIVE AMINOPEPTIDASE"/>
    <property type="match status" value="1"/>
</dbReference>
<dbReference type="EMBL" id="JALJOS010000001">
    <property type="protein sequence ID" value="KAK9844450.1"/>
    <property type="molecule type" value="Genomic_DNA"/>
</dbReference>
<dbReference type="InterPro" id="IPR012779">
    <property type="entry name" value="Peptidase_M1_pepN"/>
</dbReference>
<dbReference type="GO" id="GO:0008270">
    <property type="term" value="F:zinc ion binding"/>
    <property type="evidence" value="ECO:0007669"/>
    <property type="project" value="InterPro"/>
</dbReference>
<protein>
    <recommendedName>
        <fullName evidence="4">Aminopeptidase N</fullName>
    </recommendedName>
</protein>